<accession>A0A1X2HUB0</accession>
<evidence type="ECO:0000256" key="1">
    <source>
        <dbReference type="ARBA" id="ARBA00004123"/>
    </source>
</evidence>
<protein>
    <recommendedName>
        <fullName evidence="5">BRCT domain-containing protein</fullName>
    </recommendedName>
</protein>
<evidence type="ECO:0000256" key="4">
    <source>
        <dbReference type="SAM" id="MobiDB-lite"/>
    </source>
</evidence>
<reference evidence="6 7" key="1">
    <citation type="submission" date="2016-07" db="EMBL/GenBank/DDBJ databases">
        <title>Pervasive Adenine N6-methylation of Active Genes in Fungi.</title>
        <authorList>
            <consortium name="DOE Joint Genome Institute"/>
            <person name="Mondo S.J."/>
            <person name="Dannebaum R.O."/>
            <person name="Kuo R.C."/>
            <person name="Labutti K."/>
            <person name="Haridas S."/>
            <person name="Kuo A."/>
            <person name="Salamov A."/>
            <person name="Ahrendt S.R."/>
            <person name="Lipzen A."/>
            <person name="Sullivan W."/>
            <person name="Andreopoulos W.B."/>
            <person name="Clum A."/>
            <person name="Lindquist E."/>
            <person name="Daum C."/>
            <person name="Ramamoorthy G.K."/>
            <person name="Gryganskyi A."/>
            <person name="Culley D."/>
            <person name="Magnuson J.K."/>
            <person name="James T.Y."/>
            <person name="O'Malley M.A."/>
            <person name="Stajich J.E."/>
            <person name="Spatafora J.W."/>
            <person name="Visel A."/>
            <person name="Grigoriev I.V."/>
        </authorList>
    </citation>
    <scope>NUCLEOTIDE SEQUENCE [LARGE SCALE GENOMIC DNA]</scope>
    <source>
        <strain evidence="6 7">NRRL 2496</strain>
    </source>
</reference>
<feature type="domain" description="BRCT" evidence="5">
    <location>
        <begin position="422"/>
        <end position="503"/>
    </location>
</feature>
<proteinExistence type="predicted"/>
<dbReference type="Proteomes" id="UP000242180">
    <property type="component" value="Unassembled WGS sequence"/>
</dbReference>
<dbReference type="SUPFAM" id="SSF52113">
    <property type="entry name" value="BRCT domain"/>
    <property type="match status" value="1"/>
</dbReference>
<feature type="compositionally biased region" description="Basic and acidic residues" evidence="4">
    <location>
        <begin position="50"/>
        <end position="60"/>
    </location>
</feature>
<dbReference type="GO" id="GO:0006974">
    <property type="term" value="P:DNA damage response"/>
    <property type="evidence" value="ECO:0007669"/>
    <property type="project" value="UniProtKB-KW"/>
</dbReference>
<dbReference type="OrthoDB" id="342264at2759"/>
<sequence>MAYNEDIEHRANPRPDEELDATVPYEVEINSSEDEADLPRSSAQDPQQPSHDRPDQHEYGQRQQQQQQQQQQREEQDRSQSHSTPTEGSSTLSYSTHTNSTLNASAEGTLSSGAARSQHSSSGHDNSSSSAEHSYTQNTVQSSDSTSSGSNLVEHSQTKYLLNHERHEASSRAPNKQKKLLFRDHSALSSKYSHRGVSTFNDAMEIDGPNYRRSYSDMRDYVSEYPIQDYHDRAHLARCLAPAERVYLQTTHRINSSSSKQLSGEKKPIHEWGTIHKSHSFQHDQDRSTLSAGSTAGSAAEHTSIPSFEDYEREIAHNMGLSSTPLRPDTIYDVVESSVPHQDLMFMDEMEEEQEETAIAATATASAAIQDAHDSVIPARPAAHIQQAAIPPDTSNASREMVSAGRYVFRRESRTKRNTMDTYSVLFSDLEPAMEQRYTKFLRQLGCRVVYSWQDCTFAVAREQTRTVKLLLTVASKKPVVNHTWIQESIAAQRLLDYNDYILHEPSEQNILEGKHVWFSPSCMAVLTKASIRDIGKAARCKILLNPSRDDTALVMAIVEDDDGPDQRAWADQSMTRSELVKHFLS</sequence>
<name>A0A1X2HUB0_SYNRA</name>
<dbReference type="PROSITE" id="PS50172">
    <property type="entry name" value="BRCT"/>
    <property type="match status" value="1"/>
</dbReference>
<organism evidence="6 7">
    <name type="scientific">Syncephalastrum racemosum</name>
    <name type="common">Filamentous fungus</name>
    <dbReference type="NCBI Taxonomy" id="13706"/>
    <lineage>
        <taxon>Eukaryota</taxon>
        <taxon>Fungi</taxon>
        <taxon>Fungi incertae sedis</taxon>
        <taxon>Mucoromycota</taxon>
        <taxon>Mucoromycotina</taxon>
        <taxon>Mucoromycetes</taxon>
        <taxon>Mucorales</taxon>
        <taxon>Syncephalastraceae</taxon>
        <taxon>Syncephalastrum</taxon>
    </lineage>
</organism>
<keyword evidence="2" id="KW-0227">DNA damage</keyword>
<evidence type="ECO:0000313" key="7">
    <source>
        <dbReference type="Proteomes" id="UP000242180"/>
    </source>
</evidence>
<dbReference type="SMART" id="SM00292">
    <property type="entry name" value="BRCT"/>
    <property type="match status" value="1"/>
</dbReference>
<dbReference type="Pfam" id="PF16770">
    <property type="entry name" value="RTT107_BRCT_5"/>
    <property type="match status" value="1"/>
</dbReference>
<dbReference type="InterPro" id="IPR051579">
    <property type="entry name" value="DDR_Transcriptional_Reg"/>
</dbReference>
<feature type="compositionally biased region" description="Low complexity" evidence="4">
    <location>
        <begin position="61"/>
        <end position="71"/>
    </location>
</feature>
<dbReference type="AlphaFoldDB" id="A0A1X2HUB0"/>
<evidence type="ECO:0000313" key="6">
    <source>
        <dbReference type="EMBL" id="ORZ03185.1"/>
    </source>
</evidence>
<dbReference type="CDD" id="cd17744">
    <property type="entry name" value="BRCT_MDC1_rpt1"/>
    <property type="match status" value="1"/>
</dbReference>
<feature type="compositionally biased region" description="Polar residues" evidence="4">
    <location>
        <begin position="81"/>
        <end position="110"/>
    </location>
</feature>
<dbReference type="GO" id="GO:0005634">
    <property type="term" value="C:nucleus"/>
    <property type="evidence" value="ECO:0007669"/>
    <property type="project" value="UniProtKB-SubCell"/>
</dbReference>
<dbReference type="EMBL" id="MCGN01000001">
    <property type="protein sequence ID" value="ORZ03185.1"/>
    <property type="molecule type" value="Genomic_DNA"/>
</dbReference>
<dbReference type="PANTHER" id="PTHR23196:SF1">
    <property type="entry name" value="PAX-INTERACTING PROTEIN 1"/>
    <property type="match status" value="1"/>
</dbReference>
<dbReference type="PANTHER" id="PTHR23196">
    <property type="entry name" value="PAX TRANSCRIPTION ACTIVATION DOMAIN INTERACTING PROTEIN"/>
    <property type="match status" value="1"/>
</dbReference>
<comment type="caution">
    <text evidence="6">The sequence shown here is derived from an EMBL/GenBank/DDBJ whole genome shotgun (WGS) entry which is preliminary data.</text>
</comment>
<feature type="compositionally biased region" description="Low complexity" evidence="4">
    <location>
        <begin position="288"/>
        <end position="300"/>
    </location>
</feature>
<evidence type="ECO:0000259" key="5">
    <source>
        <dbReference type="PROSITE" id="PS50172"/>
    </source>
</evidence>
<gene>
    <name evidence="6" type="ORF">BCR43DRAFT_482883</name>
</gene>
<dbReference type="InParanoid" id="A0A1X2HUB0"/>
<dbReference type="InterPro" id="IPR001357">
    <property type="entry name" value="BRCT_dom"/>
</dbReference>
<dbReference type="InterPro" id="IPR036420">
    <property type="entry name" value="BRCT_dom_sf"/>
</dbReference>
<keyword evidence="7" id="KW-1185">Reference proteome</keyword>
<feature type="compositionally biased region" description="Low complexity" evidence="4">
    <location>
        <begin position="111"/>
        <end position="134"/>
    </location>
</feature>
<evidence type="ECO:0000256" key="2">
    <source>
        <dbReference type="ARBA" id="ARBA00022763"/>
    </source>
</evidence>
<dbReference type="Gene3D" id="3.40.50.10190">
    <property type="entry name" value="BRCT domain"/>
    <property type="match status" value="1"/>
</dbReference>
<evidence type="ECO:0000256" key="3">
    <source>
        <dbReference type="ARBA" id="ARBA00023242"/>
    </source>
</evidence>
<dbReference type="STRING" id="13706.A0A1X2HUB0"/>
<feature type="region of interest" description="Disordered" evidence="4">
    <location>
        <begin position="279"/>
        <end position="302"/>
    </location>
</feature>
<comment type="subcellular location">
    <subcellularLocation>
        <location evidence="1">Nucleus</location>
    </subcellularLocation>
</comment>
<feature type="region of interest" description="Disordered" evidence="4">
    <location>
        <begin position="1"/>
        <end position="152"/>
    </location>
</feature>
<feature type="compositionally biased region" description="Basic and acidic residues" evidence="4">
    <location>
        <begin position="1"/>
        <end position="16"/>
    </location>
</feature>
<keyword evidence="3" id="KW-0539">Nucleus</keyword>